<organism evidence="2">
    <name type="scientific">Aspergillus flavus</name>
    <dbReference type="NCBI Taxonomy" id="5059"/>
    <lineage>
        <taxon>Eukaryota</taxon>
        <taxon>Fungi</taxon>
        <taxon>Dikarya</taxon>
        <taxon>Ascomycota</taxon>
        <taxon>Pezizomycotina</taxon>
        <taxon>Eurotiomycetes</taxon>
        <taxon>Eurotiomycetidae</taxon>
        <taxon>Eurotiales</taxon>
        <taxon>Aspergillaceae</taxon>
        <taxon>Aspergillus</taxon>
        <taxon>Aspergillus subgen. Circumdati</taxon>
    </lineage>
</organism>
<sequence>MAEACQPAQWIFLRLTKGDRLQVLPVVKIVPIGIYLCFLILDSRYCKRLISESSQTCNAIFDRCCTKGSGSIYIIPGILCMINPA</sequence>
<gene>
    <name evidence="2" type="ORF">BDV35DRAFT_368859</name>
</gene>
<feature type="transmembrane region" description="Helical" evidence="1">
    <location>
        <begin position="23"/>
        <end position="41"/>
    </location>
</feature>
<reference evidence="2" key="1">
    <citation type="submission" date="2019-04" db="EMBL/GenBank/DDBJ databases">
        <title>Friends and foes A comparative genomics study of 23 Aspergillus species from section Flavi.</title>
        <authorList>
            <consortium name="DOE Joint Genome Institute"/>
            <person name="Kjaerbolling I."/>
            <person name="Vesth T."/>
            <person name="Frisvad J.C."/>
            <person name="Nybo J.L."/>
            <person name="Theobald S."/>
            <person name="Kildgaard S."/>
            <person name="Isbrandt T."/>
            <person name="Kuo A."/>
            <person name="Sato A."/>
            <person name="Lyhne E.K."/>
            <person name="Kogle M.E."/>
            <person name="Wiebenga A."/>
            <person name="Kun R.S."/>
            <person name="Lubbers R.J."/>
            <person name="Makela M.R."/>
            <person name="Barry K."/>
            <person name="Chovatia M."/>
            <person name="Clum A."/>
            <person name="Daum C."/>
            <person name="Haridas S."/>
            <person name="He G."/>
            <person name="LaButti K."/>
            <person name="Lipzen A."/>
            <person name="Mondo S."/>
            <person name="Riley R."/>
            <person name="Salamov A."/>
            <person name="Simmons B.A."/>
            <person name="Magnuson J.K."/>
            <person name="Henrissat B."/>
            <person name="Mortensen U.H."/>
            <person name="Larsen T.O."/>
            <person name="Devries R.P."/>
            <person name="Grigoriev I.V."/>
            <person name="Machida M."/>
            <person name="Baker S.E."/>
            <person name="Andersen M.R."/>
        </authorList>
    </citation>
    <scope>NUCLEOTIDE SEQUENCE [LARGE SCALE GENOMIC DNA]</scope>
    <source>
        <strain evidence="2">CBS 121.62</strain>
    </source>
</reference>
<keyword evidence="1" id="KW-0812">Transmembrane</keyword>
<keyword evidence="1" id="KW-1133">Transmembrane helix</keyword>
<evidence type="ECO:0000256" key="1">
    <source>
        <dbReference type="SAM" id="Phobius"/>
    </source>
</evidence>
<dbReference type="EMBL" id="ML734683">
    <property type="protein sequence ID" value="KAB8241700.1"/>
    <property type="molecule type" value="Genomic_DNA"/>
</dbReference>
<accession>A0A5N6GKV3</accession>
<dbReference type="AlphaFoldDB" id="A0A5N6GKV3"/>
<evidence type="ECO:0000313" key="2">
    <source>
        <dbReference type="EMBL" id="KAB8241700.1"/>
    </source>
</evidence>
<protein>
    <submittedName>
        <fullName evidence="2">Uncharacterized protein</fullName>
    </submittedName>
</protein>
<proteinExistence type="predicted"/>
<name>A0A5N6GKV3_ASPFL</name>
<keyword evidence="1" id="KW-0472">Membrane</keyword>
<dbReference type="Proteomes" id="UP000325434">
    <property type="component" value="Unassembled WGS sequence"/>
</dbReference>